<gene>
    <name evidence="1" type="ORF">HDA39_000167</name>
</gene>
<evidence type="ECO:0000313" key="1">
    <source>
        <dbReference type="EMBL" id="MBB5833433.1"/>
    </source>
</evidence>
<organism evidence="1 2">
    <name type="scientific">Kribbella italica</name>
    <dbReference type="NCBI Taxonomy" id="1540520"/>
    <lineage>
        <taxon>Bacteria</taxon>
        <taxon>Bacillati</taxon>
        <taxon>Actinomycetota</taxon>
        <taxon>Actinomycetes</taxon>
        <taxon>Propionibacteriales</taxon>
        <taxon>Kribbellaceae</taxon>
        <taxon>Kribbella</taxon>
    </lineage>
</organism>
<reference evidence="1 2" key="1">
    <citation type="submission" date="2020-08" db="EMBL/GenBank/DDBJ databases">
        <title>Sequencing the genomes of 1000 actinobacteria strains.</title>
        <authorList>
            <person name="Klenk H.-P."/>
        </authorList>
    </citation>
    <scope>NUCLEOTIDE SEQUENCE [LARGE SCALE GENOMIC DNA]</scope>
    <source>
        <strain evidence="1 2">DSM 28967</strain>
    </source>
</reference>
<sequence length="116" mass="12602">MTTTVTEPMMFNEMRVKRVEVSVLAKFQAYVAVTLDDDGNEMIELPEGRIGYEIADAIEYYAAHTSDAQDGDALVALVGGGIGNTVEIEVAAWEVESDDTSADVQDAVDHTEAWKS</sequence>
<dbReference type="EMBL" id="JACHMY010000001">
    <property type="protein sequence ID" value="MBB5833433.1"/>
    <property type="molecule type" value="Genomic_DNA"/>
</dbReference>
<dbReference type="RefSeq" id="WP_184793322.1">
    <property type="nucleotide sequence ID" value="NZ_JACHMY010000001.1"/>
</dbReference>
<keyword evidence="2" id="KW-1185">Reference proteome</keyword>
<proteinExistence type="predicted"/>
<name>A0A7W9MS11_9ACTN</name>
<evidence type="ECO:0000313" key="2">
    <source>
        <dbReference type="Proteomes" id="UP000549971"/>
    </source>
</evidence>
<comment type="caution">
    <text evidence="1">The sequence shown here is derived from an EMBL/GenBank/DDBJ whole genome shotgun (WGS) entry which is preliminary data.</text>
</comment>
<protein>
    <submittedName>
        <fullName evidence="1">Uncharacterized protein</fullName>
    </submittedName>
</protein>
<accession>A0A7W9MS11</accession>
<dbReference type="AlphaFoldDB" id="A0A7W9MS11"/>
<dbReference type="Proteomes" id="UP000549971">
    <property type="component" value="Unassembled WGS sequence"/>
</dbReference>